<gene>
    <name evidence="1" type="ORF">BCR39DRAFT_562591</name>
</gene>
<sequence length="285" mass="32349">MGPFVILDHQVLSMLFLGLRFRVLSSLFHPGRAEAGKDMITARGGVCLSETPGAGNGVHIGETSFDNLIFVVPTPEEASIPEQRLRAIWEGTDSLNSTIDFRAHLVTSRWIAESVNQGAWADISVGWAQTLPASKESTIFNAVLPTPTRARVYRTVHRKDLARFDYIKALVIRYDWVNGSKARFYSWAAERMREDSKCEWARGIKTFFEKYRVHLEHHIPEGDYTLARVHRRHVRLAEGRARERLAPRNGPLIIRHHSNRDVQSMQVSTRGPSFLAFKPQHSATP</sequence>
<dbReference type="AlphaFoldDB" id="A0A1Y2AI61"/>
<protein>
    <submittedName>
        <fullName evidence="1">Uncharacterized protein</fullName>
    </submittedName>
</protein>
<reference evidence="1 2" key="1">
    <citation type="submission" date="2016-07" db="EMBL/GenBank/DDBJ databases">
        <title>Pervasive Adenine N6-methylation of Active Genes in Fungi.</title>
        <authorList>
            <consortium name="DOE Joint Genome Institute"/>
            <person name="Mondo S.J."/>
            <person name="Dannebaum R.O."/>
            <person name="Kuo R.C."/>
            <person name="Labutti K."/>
            <person name="Haridas S."/>
            <person name="Kuo A."/>
            <person name="Salamov A."/>
            <person name="Ahrendt S.R."/>
            <person name="Lipzen A."/>
            <person name="Sullivan W."/>
            <person name="Andreopoulos W.B."/>
            <person name="Clum A."/>
            <person name="Lindquist E."/>
            <person name="Daum C."/>
            <person name="Ramamoorthy G.K."/>
            <person name="Gryganskyi A."/>
            <person name="Culley D."/>
            <person name="Magnuson J.K."/>
            <person name="James T.Y."/>
            <person name="O'Malley M.A."/>
            <person name="Stajich J.E."/>
            <person name="Spatafora J.W."/>
            <person name="Visel A."/>
            <person name="Grigoriev I.V."/>
        </authorList>
    </citation>
    <scope>NUCLEOTIDE SEQUENCE [LARGE SCALE GENOMIC DNA]</scope>
    <source>
        <strain evidence="1 2">68-887.2</strain>
    </source>
</reference>
<organism evidence="1 2">
    <name type="scientific">Naematelia encephala</name>
    <dbReference type="NCBI Taxonomy" id="71784"/>
    <lineage>
        <taxon>Eukaryota</taxon>
        <taxon>Fungi</taxon>
        <taxon>Dikarya</taxon>
        <taxon>Basidiomycota</taxon>
        <taxon>Agaricomycotina</taxon>
        <taxon>Tremellomycetes</taxon>
        <taxon>Tremellales</taxon>
        <taxon>Naemateliaceae</taxon>
        <taxon>Naematelia</taxon>
    </lineage>
</organism>
<dbReference type="EMBL" id="MCFC01000107">
    <property type="protein sequence ID" value="ORY21645.1"/>
    <property type="molecule type" value="Genomic_DNA"/>
</dbReference>
<keyword evidence="2" id="KW-1185">Reference proteome</keyword>
<evidence type="ECO:0000313" key="1">
    <source>
        <dbReference type="EMBL" id="ORY21645.1"/>
    </source>
</evidence>
<proteinExistence type="predicted"/>
<accession>A0A1Y2AI61</accession>
<dbReference type="InParanoid" id="A0A1Y2AI61"/>
<evidence type="ECO:0000313" key="2">
    <source>
        <dbReference type="Proteomes" id="UP000193986"/>
    </source>
</evidence>
<name>A0A1Y2AI61_9TREE</name>
<comment type="caution">
    <text evidence="1">The sequence shown here is derived from an EMBL/GenBank/DDBJ whole genome shotgun (WGS) entry which is preliminary data.</text>
</comment>
<dbReference type="Proteomes" id="UP000193986">
    <property type="component" value="Unassembled WGS sequence"/>
</dbReference>